<evidence type="ECO:0000256" key="1">
    <source>
        <dbReference type="ARBA" id="ARBA00023125"/>
    </source>
</evidence>
<name>A0A3P3VYI7_9MICO</name>
<dbReference type="PROSITE" id="PS50977">
    <property type="entry name" value="HTH_TETR_2"/>
    <property type="match status" value="1"/>
</dbReference>
<evidence type="ECO:0000256" key="2">
    <source>
        <dbReference type="PROSITE-ProRule" id="PRU00335"/>
    </source>
</evidence>
<comment type="caution">
    <text evidence="4">The sequence shown here is derived from an EMBL/GenBank/DDBJ whole genome shotgun (WGS) entry which is preliminary data.</text>
</comment>
<dbReference type="RefSeq" id="WP_124973766.1">
    <property type="nucleotide sequence ID" value="NZ_RQVS01000019.1"/>
</dbReference>
<accession>A0A3P3VYI7</accession>
<dbReference type="OrthoDB" id="3193022at2"/>
<dbReference type="PANTHER" id="PTHR43479">
    <property type="entry name" value="ACREF/ENVCD OPERON REPRESSOR-RELATED"/>
    <property type="match status" value="1"/>
</dbReference>
<reference evidence="4 5" key="1">
    <citation type="submission" date="2018-11" db="EMBL/GenBank/DDBJ databases">
        <title>YIM 102482-1 draft genome.</title>
        <authorList>
            <person name="Li G."/>
            <person name="Jiang Y."/>
        </authorList>
    </citation>
    <scope>NUCLEOTIDE SEQUENCE [LARGE SCALE GENOMIC DNA]</scope>
    <source>
        <strain evidence="4 5">YIM 102482-1</strain>
    </source>
</reference>
<feature type="domain" description="HTH tetR-type" evidence="3">
    <location>
        <begin position="7"/>
        <end position="67"/>
    </location>
</feature>
<keyword evidence="5" id="KW-1185">Reference proteome</keyword>
<dbReference type="Proteomes" id="UP000274391">
    <property type="component" value="Unassembled WGS sequence"/>
</dbReference>
<evidence type="ECO:0000313" key="4">
    <source>
        <dbReference type="EMBL" id="RRJ85743.1"/>
    </source>
</evidence>
<dbReference type="GO" id="GO:0003677">
    <property type="term" value="F:DNA binding"/>
    <property type="evidence" value="ECO:0007669"/>
    <property type="project" value="UniProtKB-UniRule"/>
</dbReference>
<feature type="DNA-binding region" description="H-T-H motif" evidence="2">
    <location>
        <begin position="30"/>
        <end position="49"/>
    </location>
</feature>
<evidence type="ECO:0000259" key="3">
    <source>
        <dbReference type="PROSITE" id="PS50977"/>
    </source>
</evidence>
<dbReference type="PANTHER" id="PTHR43479:SF7">
    <property type="entry name" value="TETR-FAMILY TRANSCRIPTIONAL REGULATOR"/>
    <property type="match status" value="1"/>
</dbReference>
<dbReference type="Gene3D" id="1.10.357.10">
    <property type="entry name" value="Tetracycline Repressor, domain 2"/>
    <property type="match status" value="1"/>
</dbReference>
<sequence>MTDPRIERTKESLRAAVLRLAAERPLSEISVSELTSAADVNRATFYSHFRNLDEVLTEALCADLDQRRDDDLARRRAGDLPPAELLDFAIESVFEHISKYDRVYRLSLDETSSPVWRTLRSSIRAGIRDVIDEQPNKVSGLNPSLAADFASSGLVGSIEGWMRLDDTSLEELRSTIRLSLPEWWRSLQ</sequence>
<dbReference type="InterPro" id="IPR001647">
    <property type="entry name" value="HTH_TetR"/>
</dbReference>
<dbReference type="AlphaFoldDB" id="A0A3P3VYI7"/>
<dbReference type="Pfam" id="PF00440">
    <property type="entry name" value="TetR_N"/>
    <property type="match status" value="1"/>
</dbReference>
<evidence type="ECO:0000313" key="5">
    <source>
        <dbReference type="Proteomes" id="UP000274391"/>
    </source>
</evidence>
<gene>
    <name evidence="4" type="ORF">EG850_11915</name>
</gene>
<protein>
    <submittedName>
        <fullName evidence="4">TetR/AcrR family transcriptional regulator</fullName>
    </submittedName>
</protein>
<keyword evidence="1 2" id="KW-0238">DNA-binding</keyword>
<proteinExistence type="predicted"/>
<dbReference type="SUPFAM" id="SSF46689">
    <property type="entry name" value="Homeodomain-like"/>
    <property type="match status" value="1"/>
</dbReference>
<dbReference type="InterPro" id="IPR009057">
    <property type="entry name" value="Homeodomain-like_sf"/>
</dbReference>
<dbReference type="InterPro" id="IPR050624">
    <property type="entry name" value="HTH-type_Tx_Regulator"/>
</dbReference>
<organism evidence="4 5">
    <name type="scientific">Gulosibacter macacae</name>
    <dbReference type="NCBI Taxonomy" id="2488791"/>
    <lineage>
        <taxon>Bacteria</taxon>
        <taxon>Bacillati</taxon>
        <taxon>Actinomycetota</taxon>
        <taxon>Actinomycetes</taxon>
        <taxon>Micrococcales</taxon>
        <taxon>Microbacteriaceae</taxon>
        <taxon>Gulosibacter</taxon>
    </lineage>
</organism>
<dbReference type="EMBL" id="RQVS01000019">
    <property type="protein sequence ID" value="RRJ85743.1"/>
    <property type="molecule type" value="Genomic_DNA"/>
</dbReference>